<dbReference type="Gene3D" id="2.60.120.650">
    <property type="entry name" value="Cupin"/>
    <property type="match status" value="1"/>
</dbReference>
<evidence type="ECO:0000313" key="2">
    <source>
        <dbReference type="EMBL" id="TFK16768.1"/>
    </source>
</evidence>
<feature type="compositionally biased region" description="Basic residues" evidence="1">
    <location>
        <begin position="457"/>
        <end position="468"/>
    </location>
</feature>
<dbReference type="SUPFAM" id="SSF51197">
    <property type="entry name" value="Clavaminate synthase-like"/>
    <property type="match status" value="1"/>
</dbReference>
<feature type="region of interest" description="Disordered" evidence="1">
    <location>
        <begin position="382"/>
        <end position="401"/>
    </location>
</feature>
<feature type="region of interest" description="Disordered" evidence="1">
    <location>
        <begin position="407"/>
        <end position="479"/>
    </location>
</feature>
<evidence type="ECO:0000313" key="3">
    <source>
        <dbReference type="Proteomes" id="UP000307440"/>
    </source>
</evidence>
<dbReference type="Proteomes" id="UP000307440">
    <property type="component" value="Unassembled WGS sequence"/>
</dbReference>
<dbReference type="OrthoDB" id="3062275at2759"/>
<keyword evidence="3" id="KW-1185">Reference proteome</keyword>
<dbReference type="STRING" id="230819.A0A5C3KA12"/>
<proteinExistence type="predicted"/>
<organism evidence="2 3">
    <name type="scientific">Coprinopsis marcescibilis</name>
    <name type="common">Agaric fungus</name>
    <name type="synonym">Psathyrella marcescibilis</name>
    <dbReference type="NCBI Taxonomy" id="230819"/>
    <lineage>
        <taxon>Eukaryota</taxon>
        <taxon>Fungi</taxon>
        <taxon>Dikarya</taxon>
        <taxon>Basidiomycota</taxon>
        <taxon>Agaricomycotina</taxon>
        <taxon>Agaricomycetes</taxon>
        <taxon>Agaricomycetidae</taxon>
        <taxon>Agaricales</taxon>
        <taxon>Agaricineae</taxon>
        <taxon>Psathyrellaceae</taxon>
        <taxon>Coprinopsis</taxon>
    </lineage>
</organism>
<evidence type="ECO:0008006" key="4">
    <source>
        <dbReference type="Google" id="ProtNLM"/>
    </source>
</evidence>
<name>A0A5C3KA12_COPMA</name>
<reference evidence="2 3" key="1">
    <citation type="journal article" date="2019" name="Nat. Ecol. Evol.">
        <title>Megaphylogeny resolves global patterns of mushroom evolution.</title>
        <authorList>
            <person name="Varga T."/>
            <person name="Krizsan K."/>
            <person name="Foldi C."/>
            <person name="Dima B."/>
            <person name="Sanchez-Garcia M."/>
            <person name="Sanchez-Ramirez S."/>
            <person name="Szollosi G.J."/>
            <person name="Szarkandi J.G."/>
            <person name="Papp V."/>
            <person name="Albert L."/>
            <person name="Andreopoulos W."/>
            <person name="Angelini C."/>
            <person name="Antonin V."/>
            <person name="Barry K.W."/>
            <person name="Bougher N.L."/>
            <person name="Buchanan P."/>
            <person name="Buyck B."/>
            <person name="Bense V."/>
            <person name="Catcheside P."/>
            <person name="Chovatia M."/>
            <person name="Cooper J."/>
            <person name="Damon W."/>
            <person name="Desjardin D."/>
            <person name="Finy P."/>
            <person name="Geml J."/>
            <person name="Haridas S."/>
            <person name="Hughes K."/>
            <person name="Justo A."/>
            <person name="Karasinski D."/>
            <person name="Kautmanova I."/>
            <person name="Kiss B."/>
            <person name="Kocsube S."/>
            <person name="Kotiranta H."/>
            <person name="LaButti K.M."/>
            <person name="Lechner B.E."/>
            <person name="Liimatainen K."/>
            <person name="Lipzen A."/>
            <person name="Lukacs Z."/>
            <person name="Mihaltcheva S."/>
            <person name="Morgado L.N."/>
            <person name="Niskanen T."/>
            <person name="Noordeloos M.E."/>
            <person name="Ohm R.A."/>
            <person name="Ortiz-Santana B."/>
            <person name="Ovrebo C."/>
            <person name="Racz N."/>
            <person name="Riley R."/>
            <person name="Savchenko A."/>
            <person name="Shiryaev A."/>
            <person name="Soop K."/>
            <person name="Spirin V."/>
            <person name="Szebenyi C."/>
            <person name="Tomsovsky M."/>
            <person name="Tulloss R.E."/>
            <person name="Uehling J."/>
            <person name="Grigoriev I.V."/>
            <person name="Vagvolgyi C."/>
            <person name="Papp T."/>
            <person name="Martin F.M."/>
            <person name="Miettinen O."/>
            <person name="Hibbett D.S."/>
            <person name="Nagy L.G."/>
        </authorList>
    </citation>
    <scope>NUCLEOTIDE SEQUENCE [LARGE SCALE GENOMIC DNA]</scope>
    <source>
        <strain evidence="2 3">CBS 121175</strain>
    </source>
</reference>
<protein>
    <recommendedName>
        <fullName evidence="4">JmjC domain-containing protein</fullName>
    </recommendedName>
</protein>
<gene>
    <name evidence="2" type="ORF">FA15DRAFT_676564</name>
</gene>
<dbReference type="EMBL" id="ML210647">
    <property type="protein sequence ID" value="TFK16768.1"/>
    <property type="molecule type" value="Genomic_DNA"/>
</dbReference>
<accession>A0A5C3KA12</accession>
<feature type="region of interest" description="Disordered" evidence="1">
    <location>
        <begin position="1"/>
        <end position="20"/>
    </location>
</feature>
<evidence type="ECO:0000256" key="1">
    <source>
        <dbReference type="SAM" id="MobiDB-lite"/>
    </source>
</evidence>
<dbReference type="AlphaFoldDB" id="A0A5C3KA12"/>
<sequence>MASNDSDTSKGSDAPTTPTRASTYRALLPYRTAAVVRGECYAARLASSSPYRTYAQKVEDYNSTISEQTPWGVFKPAEFLDDNGRENVPDMPLHRNRDGKIKTSVIEGFAMYATSLQLLDVLFWMEGSDKDQVLVHERQPGWIGTNPPLEELSDVGQAIKTFLNLGLASQRLSSTAKPSLDRDVAFQLVDELVAIGQGKEALNVVRNMAHVALCISIMAKGFMQVPENFKESVLASNDAASIQNLEHLIQKCSVRKLRQTLQLAVGISPLLAIVPIQLAQMLLCPEELLLNSKRFGNNKPPVLQGLERDIWTAIFGIVERKHTAVGAFRSLQETWASTAWDDALGVHDRHFFCRGDRIQYSRNMSIYAALVEYPHPTQWPIPPAAKRHMKRSGEADTDTNTNIDEVADAASNGNKTDQKSDASLASEKRQSQRRQNRTASGQPSEPEDKSAPIKPKPGARRRKNRKPKGPTSAPAVTSDQDWDNEVICLDDSQLKDWGKRQKIDQGIRVKMEEIAGDENWETHSKPRLSLTVDTPRYSDSQAEEFTIWDGEGNSHKYQPFIHARSDYDAWVKILRRLENGYMDFGQPGTLRPPFLDTPQTSLIYCCSENDFNNLSTSQVQEILRTRNVVITNCDDARVSFDLDGLETLGNVNLLVDIQDQSIEVLNGNFQDRVRIGTLVDMHALSLADNSDQKPINAIYWPQPHAPILPSGYATDVQALRRTRGDSGCATSFVTEHIRFALGATRGAHHYAHIDSRGEGTFVFVACGKKLWVVASPLDADFLSSTHAWTGELDVTDLDCTKWKLEGVLLRTGDRLLMMSGTPHAVLTTENAICHGGHFLAMSTIARTVWGFCHTFFEGHVITNIDHPTIQVRMNTLAGFLHKHIVLGDVSKSDKGHIPDIGTVEGISDLLAFACGIEIQHAVCFDAYRPVLTGPFASVLAVHGYSPEEALQLFDASATSHDLRIQNAYSRGRMHEVISAVFSKVVITDGSGNPQDPWSWLFTPMLAWLIHALKDYYNRSYGRTENNSSSNHGTSEDEEREVDVACGQFFRQLEWASMHSHEVKTEVDRLEAEKVLVDNLQYQLPKFNVCLREGSGEIDFLTSHWDLFEMGLRPGDTRYFSAYSQLVTPVEPRNKRERSESVELSSVHRNSEFKRLKLQV</sequence>
<feature type="compositionally biased region" description="Basic and acidic residues" evidence="1">
    <location>
        <begin position="416"/>
        <end position="430"/>
    </location>
</feature>